<dbReference type="EMBL" id="ML741779">
    <property type="protein sequence ID" value="KAE8329364.1"/>
    <property type="molecule type" value="Genomic_DNA"/>
</dbReference>
<evidence type="ECO:0000259" key="1">
    <source>
        <dbReference type="Pfam" id="PF00024"/>
    </source>
</evidence>
<dbReference type="SUPFAM" id="SSF57414">
    <property type="entry name" value="Hairpin loop containing domain-like"/>
    <property type="match status" value="1"/>
</dbReference>
<name>A0A5N6X807_9EURO</name>
<organism evidence="2 3">
    <name type="scientific">Aspergillus sergii</name>
    <dbReference type="NCBI Taxonomy" id="1034303"/>
    <lineage>
        <taxon>Eukaryota</taxon>
        <taxon>Fungi</taxon>
        <taxon>Dikarya</taxon>
        <taxon>Ascomycota</taxon>
        <taxon>Pezizomycotina</taxon>
        <taxon>Eurotiomycetes</taxon>
        <taxon>Eurotiomycetidae</taxon>
        <taxon>Eurotiales</taxon>
        <taxon>Aspergillaceae</taxon>
        <taxon>Aspergillus</taxon>
        <taxon>Aspergillus subgen. Circumdati</taxon>
    </lineage>
</organism>
<proteinExistence type="predicted"/>
<gene>
    <name evidence="2" type="ORF">BDV39DRAFT_171754</name>
</gene>
<dbReference type="Proteomes" id="UP000325945">
    <property type="component" value="Unassembled WGS sequence"/>
</dbReference>
<reference evidence="3" key="1">
    <citation type="submission" date="2019-04" db="EMBL/GenBank/DDBJ databases">
        <title>Friends and foes A comparative genomics studyof 23 Aspergillus species from section Flavi.</title>
        <authorList>
            <consortium name="DOE Joint Genome Institute"/>
            <person name="Kjaerbolling I."/>
            <person name="Vesth T."/>
            <person name="Frisvad J.C."/>
            <person name="Nybo J.L."/>
            <person name="Theobald S."/>
            <person name="Kildgaard S."/>
            <person name="Isbrandt T."/>
            <person name="Kuo A."/>
            <person name="Sato A."/>
            <person name="Lyhne E.K."/>
            <person name="Kogle M.E."/>
            <person name="Wiebenga A."/>
            <person name="Kun R.S."/>
            <person name="Lubbers R.J."/>
            <person name="Makela M.R."/>
            <person name="Barry K."/>
            <person name="Chovatia M."/>
            <person name="Clum A."/>
            <person name="Daum C."/>
            <person name="Haridas S."/>
            <person name="He G."/>
            <person name="LaButti K."/>
            <person name="Lipzen A."/>
            <person name="Mondo S."/>
            <person name="Riley R."/>
            <person name="Salamov A."/>
            <person name="Simmons B.A."/>
            <person name="Magnuson J.K."/>
            <person name="Henrissat B."/>
            <person name="Mortensen U.H."/>
            <person name="Larsen T.O."/>
            <person name="Devries R.P."/>
            <person name="Grigoriev I.V."/>
            <person name="Machida M."/>
            <person name="Baker S.E."/>
            <person name="Andersen M.R."/>
        </authorList>
    </citation>
    <scope>NUCLEOTIDE SEQUENCE [LARGE SCALE GENOMIC DNA]</scope>
    <source>
        <strain evidence="3">CBS 130017</strain>
    </source>
</reference>
<dbReference type="Pfam" id="PF00024">
    <property type="entry name" value="PAN_1"/>
    <property type="match status" value="1"/>
</dbReference>
<accession>A0A5N6X807</accession>
<feature type="domain" description="Apple" evidence="1">
    <location>
        <begin position="2"/>
        <end position="33"/>
    </location>
</feature>
<protein>
    <recommendedName>
        <fullName evidence="1">Apple domain-containing protein</fullName>
    </recommendedName>
</protein>
<sequence length="56" mass="6241">MTEEGCVDACSVDRTCQGANFNTKTKVCELHTVWKAAPTYTGDVNYWIAFLPVAQR</sequence>
<keyword evidence="3" id="KW-1185">Reference proteome</keyword>
<evidence type="ECO:0000313" key="2">
    <source>
        <dbReference type="EMBL" id="KAE8329364.1"/>
    </source>
</evidence>
<dbReference type="Gene3D" id="3.50.4.10">
    <property type="entry name" value="Hepatocyte Growth Factor"/>
    <property type="match status" value="1"/>
</dbReference>
<evidence type="ECO:0000313" key="3">
    <source>
        <dbReference type="Proteomes" id="UP000325945"/>
    </source>
</evidence>
<dbReference type="AlphaFoldDB" id="A0A5N6X807"/>
<dbReference type="InterPro" id="IPR003609">
    <property type="entry name" value="Pan_app"/>
</dbReference>